<reference evidence="1 2" key="1">
    <citation type="journal article" date="2023" name="BMC Biol.">
        <title>The compact genome of the sponge Oopsacas minuta (Hexactinellida) is lacking key metazoan core genes.</title>
        <authorList>
            <person name="Santini S."/>
            <person name="Schenkelaars Q."/>
            <person name="Jourda C."/>
            <person name="Duchesne M."/>
            <person name="Belahbib H."/>
            <person name="Rocher C."/>
            <person name="Selva M."/>
            <person name="Riesgo A."/>
            <person name="Vervoort M."/>
            <person name="Leys S.P."/>
            <person name="Kodjabachian L."/>
            <person name="Le Bivic A."/>
            <person name="Borchiellini C."/>
            <person name="Claverie J.M."/>
            <person name="Renard E."/>
        </authorList>
    </citation>
    <scope>NUCLEOTIDE SEQUENCE [LARGE SCALE GENOMIC DNA]</scope>
    <source>
        <strain evidence="1">SPO-2</strain>
    </source>
</reference>
<dbReference type="EMBL" id="JAKMXF010000210">
    <property type="protein sequence ID" value="KAI6655055.1"/>
    <property type="molecule type" value="Genomic_DNA"/>
</dbReference>
<comment type="caution">
    <text evidence="1">The sequence shown here is derived from an EMBL/GenBank/DDBJ whole genome shotgun (WGS) entry which is preliminary data.</text>
</comment>
<proteinExistence type="predicted"/>
<evidence type="ECO:0000313" key="1">
    <source>
        <dbReference type="EMBL" id="KAI6655055.1"/>
    </source>
</evidence>
<evidence type="ECO:0000313" key="2">
    <source>
        <dbReference type="Proteomes" id="UP001165289"/>
    </source>
</evidence>
<keyword evidence="2" id="KW-1185">Reference proteome</keyword>
<accession>A0AAV7K2P5</accession>
<sequence length="255" mass="27583">MATIEFGDFTCTEFGGFTDHTSAIPAIEACSIVPGTGSVNSFNSALSLAFNQNPNNPSIPESVENESDGKFVFNSILEQGFSQNQIAKLSGMHVHQGFITHLSLTDGRMSAMQNLSVPSLTSLSFFPQKTDSFELELSVAKEGSLEIENSNFLLDLSLPMKGEVKGEEPSKDLSLDEDLLSLNFGGLEIMEGRVVNNSSSQESSSVEGSDKCDNSLEIEKVQISKEAEAIIQSLPDLSYLLSRVLVFPIDKKLSV</sequence>
<gene>
    <name evidence="1" type="ORF">LOD99_2344</name>
</gene>
<dbReference type="AlphaFoldDB" id="A0AAV7K2P5"/>
<name>A0AAV7K2P5_9METZ</name>
<organism evidence="1 2">
    <name type="scientific">Oopsacas minuta</name>
    <dbReference type="NCBI Taxonomy" id="111878"/>
    <lineage>
        <taxon>Eukaryota</taxon>
        <taxon>Metazoa</taxon>
        <taxon>Porifera</taxon>
        <taxon>Hexactinellida</taxon>
        <taxon>Hexasterophora</taxon>
        <taxon>Lyssacinosida</taxon>
        <taxon>Leucopsacidae</taxon>
        <taxon>Oopsacas</taxon>
    </lineage>
</organism>
<protein>
    <submittedName>
        <fullName evidence="1">Uncharacterized protein</fullName>
    </submittedName>
</protein>
<dbReference type="Proteomes" id="UP001165289">
    <property type="component" value="Unassembled WGS sequence"/>
</dbReference>